<evidence type="ECO:0000256" key="6">
    <source>
        <dbReference type="SAM" id="MobiDB-lite"/>
    </source>
</evidence>
<dbReference type="Gene3D" id="1.10.418.10">
    <property type="entry name" value="Calponin-like domain"/>
    <property type="match status" value="1"/>
</dbReference>
<dbReference type="GO" id="GO:0005929">
    <property type="term" value="C:cilium"/>
    <property type="evidence" value="ECO:0007669"/>
    <property type="project" value="UniProtKB-SubCell"/>
</dbReference>
<evidence type="ECO:0000256" key="4">
    <source>
        <dbReference type="ARBA" id="ARBA00023069"/>
    </source>
</evidence>
<dbReference type="InterPro" id="IPR036872">
    <property type="entry name" value="CH_dom_sf"/>
</dbReference>
<dbReference type="PROSITE" id="PS50021">
    <property type="entry name" value="CH"/>
    <property type="match status" value="1"/>
</dbReference>
<dbReference type="GO" id="GO:0060271">
    <property type="term" value="P:cilium assembly"/>
    <property type="evidence" value="ECO:0007669"/>
    <property type="project" value="TreeGrafter"/>
</dbReference>
<dbReference type="PANTHER" id="PTHR45912:SF3">
    <property type="entry name" value="CILIA- AND FLAGELLA-ASSOCIATED PROTEIN 47"/>
    <property type="match status" value="1"/>
</dbReference>
<dbReference type="SUPFAM" id="SSF47576">
    <property type="entry name" value="Calponin-homology domain, CH-domain"/>
    <property type="match status" value="1"/>
</dbReference>
<dbReference type="EMBL" id="JALJOR010000001">
    <property type="protein sequence ID" value="KAK9828703.1"/>
    <property type="molecule type" value="Genomic_DNA"/>
</dbReference>
<feature type="region of interest" description="Disordered" evidence="6">
    <location>
        <begin position="1784"/>
        <end position="1816"/>
    </location>
</feature>
<dbReference type="GO" id="GO:0005737">
    <property type="term" value="C:cytoplasm"/>
    <property type="evidence" value="ECO:0007669"/>
    <property type="project" value="UniProtKB-SubCell"/>
</dbReference>
<keyword evidence="9" id="KW-1185">Reference proteome</keyword>
<dbReference type="Pfam" id="PF22544">
    <property type="entry name" value="HYDIN_VesB_CFA65-like_Ig"/>
    <property type="match status" value="1"/>
</dbReference>
<evidence type="ECO:0000256" key="1">
    <source>
        <dbReference type="ARBA" id="ARBA00004138"/>
    </source>
</evidence>
<dbReference type="Pfam" id="PF26579">
    <property type="entry name" value="Ig_CFAP47"/>
    <property type="match status" value="1"/>
</dbReference>
<dbReference type="CDD" id="cd21218">
    <property type="entry name" value="CH_PLS_FIM_rpt2"/>
    <property type="match status" value="1"/>
</dbReference>
<evidence type="ECO:0000256" key="3">
    <source>
        <dbReference type="ARBA" id="ARBA00022490"/>
    </source>
</evidence>
<sequence length="2704" mass="293973">MPAMPSLMAREESQRTAGTFACLIVSPTQVNLTDIAGKTSRATTITVLNKDHKVRTLRVNAPSTKFFSLRGCPSLIRVAPGLEAAFQVVFEGGEEGVREYHDSLTVRADNGERVEVGCHAWPPQPRVHVEGNLNVGTLMHETLHQRCLQLVNTGNKGAAFQVEADASLPISISPTSGQLGPAGSASACCQLRVDIRGEYPGGLAGQVCIRLEGEAQPISLDFAATVVANSFELLDPDGAAVSQVDFGSVHYGDERVLKLSLLNAGPREARFMAAYGTTQEFADAGEGSGNAASDDPLAKFMQAARMRAQRMQQTDERPFTLFPTSGVIPAYKHVEVTVRFHARGSASNKGFTAKQVVDEEHYSYLCQVQFDGCPIRVTFCPHALGPHKCRLAIQVKGKHAKRTIWETTLHVSGTCDKLGPPVRLVGGVQALPEHFEKPARYVDQDEVALAALTKKGGLRRPPLWEMPEVVQRFQELPAGRANPNMLSLEDLKKKVLHREKYSEFLKEHRMKKAYAETARNEYADTLNMGMDPYKGYRRPALPQPLHSDPLWLNSASQARPCNRPALPEELVEAIAIFKDKPADTAETQQCNEPLNKEALAKLAVGPRVLDFGRISASSRNLRHLFVTNPLTQHVHILVATSGIAELAASEHVSQVIPPGATAKFPIGLCVPHVTSFHQTVEYVVNACQIFSFEVRAEVVPVALDLSTSELSFNFGLDNWQPHVDEVLIMSNAHPFPAEFKWVLSEGGSMWSCSPMEGSVRANSSQEVLVRWAPAPDAAPGDHQARLTLKLKGGDGPEQQVRLQALLPEGKLAFKDKVLDFGAIPVGRPQTRTIVMRNQGSYDAIFQVLPNDQLRCMPDRGRLAPGSMFEVEVTLNALQAQTIQSSLAVEVRGGGAKPLKLPVLAQACMPAVSIQEPEFNFGDVYIGVAARLPLTIINTTAVPAGVHIDLISFPEFSLELPKEAWSPDDYDECPLMQSGRRGSAGSSRSSRRHKVVEAEEGERKEGARYLVQLAPSKSLAMWLVFKAVREGQHTFNMAFTMTGYGQDLAGAELSRRVAAGGLRARLLASKTGLDFGKRIVVRSNQQKLPYCLELQLANDVDHSLQFEFGPASSDSAEGCRGVFSVEPKAATLVQGASCTARILFSPKDDRSYSARLPLFLDGNLAQAYLEIDLKGEGQYPRLTFDVNEVILPAVPLGIRAEARFHVINDGYDNLELKVRLPADEAHLPLQLTFPEGNLIGIAKEKLPVVVTFSSGKPTSFTTAIDFLDDDSARTSLPVTAIADASLLTIKPFLDANAGELLWRTSEGGPVVLDDSVDYSLPEGGLTSMGPTIPSPHCARFLHATTLKGLITSLPSAVLSSKGRLMLDFVENFSGKPVPGKVGSLASSRKEASSQLLAQAEALLAFLKSHGALLNTVKPELLLDLEDFRSILAKRDAKASTAAEQEAVDHLYDLEDDFDVLSFMAWNAVMFQVLKVFVLSRATPRSLRSLPGMDGCMLPPEATLLGSNVHSVAESVLLAWMTAHFRKALPEVAVRVVNFDTDLKSGLVLYSLMVNHWPDFARVYGPRVKTTPKGSAQQRENIGLVISMMETLQIPYNITVEELQTPDAREMLIFILYLYLTLPHFIPQGTIDFTSKLCEKQVKQVQLSNPSGKVISYAARLEGHADFGLETTSVKLEPKAAAQFAVTCKATTTNPQAGRLILSSKRDGTGQAATLVFNLRSTVDCRGPLKRVRTEGPLYELVEFDVKVNNPFPADCDFVVTVVQSAADSLDLERLREGEVRPVKEAVRGKAKLTKRGSMEGHGAAKPSSPASTLTRPGQGKLYPDAFGMDKLRLRVKANAEETIRGIFLPFMLGTHVCSIIFEDINCGKFVYEVSGEARLPQPLREYKFQVGCDGAQVRDLSLAWPNPQLEAAKRTFLERHPLAKHKEQAALVKPEGDASSAPATTTFDIEQSSTRIELPETLTMTYTTAAVPHDAKAMDKTPTSKEVPQNTLRMMIQPVGPGLYPTRILLLSPHDVRVLDVEIAAKKLGQAAVLELECAARSKLVQEVPIVNSSSGAMTVVAECKGEAFSGPKELHMAPGQLAAYPLTFKPPWVGSYAGTLEITVPSTGEKNLYSLVGLAEEPVAEGHLVVECQARTPLTKKLLVPNILAKKALDYRVSSDLDCVSGKEGVHVELGGSAAYSLHILPARPGIIMGSINFAADTGQYVWFALELHVSEAPPVASLELGNFSYLASLHASPAPPEPLPALECALGGRCRGGLAVRNPTGEEVVLEGSSSNPEAFTFTPELISLPPFGLANAHIEYTPGSLDVPETGMLSLSHPSLGVWQYECVGRGLPPSIMDATQVVARLGQEGTCVLNWRNPYPDACKVDITLVCPPQQPAVFNLLLKKGKGLAVAGFATLQIPLTFLPISLEEAHAEVQVQPETNAPQPLVWRFPIQGVAEAETQGAKFKLTCPVRSRLVEVLPLPLEGLGKLIPGEQFEHELIIPSTKEAALRHALSVTPVLTMVTSPLQPLQYQVVFEPQKAMSARIELVVRRPSGGRWRFEVRLDATKPDVDGQIRIEAMPGQAVTAPLHIYSTTDQPTTFTAHFTHDSSIQFDVFPAQGVLPVEPGAGQAPGPAAIYVQYSAHEYGKVPTGKLIILTDDTQMTYSVQGVQPAYQPPDKAALPLHVDNRLRPDTAARLQQTHAGPVHKNFLLQNMKGSRKR</sequence>
<keyword evidence="5" id="KW-0966">Cell projection</keyword>
<evidence type="ECO:0000256" key="5">
    <source>
        <dbReference type="ARBA" id="ARBA00023273"/>
    </source>
</evidence>
<reference evidence="8 9" key="1">
    <citation type="journal article" date="2024" name="Nat. Commun.">
        <title>Phylogenomics reveals the evolutionary origins of lichenization in chlorophyte algae.</title>
        <authorList>
            <person name="Puginier C."/>
            <person name="Libourel C."/>
            <person name="Otte J."/>
            <person name="Skaloud P."/>
            <person name="Haon M."/>
            <person name="Grisel S."/>
            <person name="Petersen M."/>
            <person name="Berrin J.G."/>
            <person name="Delaux P.M."/>
            <person name="Dal Grande F."/>
            <person name="Keller J."/>
        </authorList>
    </citation>
    <scope>NUCLEOTIDE SEQUENCE [LARGE SCALE GENOMIC DNA]</scope>
    <source>
        <strain evidence="8 9">SAG 2043</strain>
    </source>
</reference>
<dbReference type="Pfam" id="PF00307">
    <property type="entry name" value="CH"/>
    <property type="match status" value="1"/>
</dbReference>
<dbReference type="Gene3D" id="2.60.40.10">
    <property type="entry name" value="Immunoglobulins"/>
    <property type="match status" value="5"/>
</dbReference>
<dbReference type="InterPro" id="IPR058952">
    <property type="entry name" value="Ig_CFAP47"/>
</dbReference>
<accession>A0AAW1R4Y9</accession>
<protein>
    <recommendedName>
        <fullName evidence="7">Calponin-homology (CH) domain-containing protein</fullName>
    </recommendedName>
</protein>
<dbReference type="Pfam" id="PF24529">
    <property type="entry name" value="CFAP47"/>
    <property type="match status" value="1"/>
</dbReference>
<comment type="caution">
    <text evidence="8">The sequence shown here is derived from an EMBL/GenBank/DDBJ whole genome shotgun (WGS) entry which is preliminary data.</text>
</comment>
<comment type="subcellular location">
    <subcellularLocation>
        <location evidence="1">Cell projection</location>
        <location evidence="1">Cilium</location>
    </subcellularLocation>
    <subcellularLocation>
        <location evidence="2">Cytoplasm</location>
    </subcellularLocation>
</comment>
<keyword evidence="3" id="KW-0963">Cytoplasm</keyword>
<organism evidence="8 9">
    <name type="scientific">[Myrmecia] bisecta</name>
    <dbReference type="NCBI Taxonomy" id="41462"/>
    <lineage>
        <taxon>Eukaryota</taxon>
        <taxon>Viridiplantae</taxon>
        <taxon>Chlorophyta</taxon>
        <taxon>core chlorophytes</taxon>
        <taxon>Trebouxiophyceae</taxon>
        <taxon>Trebouxiales</taxon>
        <taxon>Trebouxiaceae</taxon>
        <taxon>Myrmecia</taxon>
    </lineage>
</organism>
<dbReference type="PANTHER" id="PTHR45912">
    <property type="entry name" value="CILIA- AND FLAGELLA-ASSOCIATED PROTEIN 47"/>
    <property type="match status" value="1"/>
</dbReference>
<dbReference type="SMART" id="SM00033">
    <property type="entry name" value="CH"/>
    <property type="match status" value="1"/>
</dbReference>
<evidence type="ECO:0000313" key="9">
    <source>
        <dbReference type="Proteomes" id="UP001489004"/>
    </source>
</evidence>
<dbReference type="InterPro" id="IPR056343">
    <property type="entry name" value="CFAP47_dom"/>
</dbReference>
<feature type="compositionally biased region" description="Low complexity" evidence="6">
    <location>
        <begin position="977"/>
        <end position="987"/>
    </location>
</feature>
<feature type="region of interest" description="Disordered" evidence="6">
    <location>
        <begin position="974"/>
        <end position="998"/>
    </location>
</feature>
<dbReference type="InterPro" id="IPR001715">
    <property type="entry name" value="CH_dom"/>
</dbReference>
<proteinExistence type="predicted"/>
<dbReference type="InterPro" id="IPR053879">
    <property type="entry name" value="HYDIN_VesB_CFA65-like_Ig"/>
</dbReference>
<evidence type="ECO:0000259" key="7">
    <source>
        <dbReference type="PROSITE" id="PS50021"/>
    </source>
</evidence>
<evidence type="ECO:0000313" key="8">
    <source>
        <dbReference type="EMBL" id="KAK9828703.1"/>
    </source>
</evidence>
<evidence type="ECO:0000256" key="2">
    <source>
        <dbReference type="ARBA" id="ARBA00004496"/>
    </source>
</evidence>
<name>A0AAW1R4Y9_9CHLO</name>
<dbReference type="Proteomes" id="UP001489004">
    <property type="component" value="Unassembled WGS sequence"/>
</dbReference>
<gene>
    <name evidence="8" type="ORF">WJX72_001600</name>
</gene>
<dbReference type="InterPro" id="IPR013783">
    <property type="entry name" value="Ig-like_fold"/>
</dbReference>
<feature type="domain" description="Calponin-homology (CH)" evidence="7">
    <location>
        <begin position="1509"/>
        <end position="1621"/>
    </location>
</feature>
<keyword evidence="4" id="KW-0969">Cilium</keyword>